<protein>
    <recommendedName>
        <fullName evidence="4">Aminotransferase-like plant mobile domain-containing protein</fullName>
    </recommendedName>
</protein>
<dbReference type="OrthoDB" id="723791at2759"/>
<comment type="caution">
    <text evidence="2">The sequence shown here is derived from an EMBL/GenBank/DDBJ whole genome shotgun (WGS) entry which is preliminary data.</text>
</comment>
<gene>
    <name evidence="2" type="ORF">Cgig2_011318</name>
</gene>
<evidence type="ECO:0000313" key="2">
    <source>
        <dbReference type="EMBL" id="KAJ8425651.1"/>
    </source>
</evidence>
<dbReference type="EMBL" id="JAKOGI010001431">
    <property type="protein sequence ID" value="KAJ8425651.1"/>
    <property type="molecule type" value="Genomic_DNA"/>
</dbReference>
<name>A0A9Q1GRN2_9CARY</name>
<organism evidence="2 3">
    <name type="scientific">Carnegiea gigantea</name>
    <dbReference type="NCBI Taxonomy" id="171969"/>
    <lineage>
        <taxon>Eukaryota</taxon>
        <taxon>Viridiplantae</taxon>
        <taxon>Streptophyta</taxon>
        <taxon>Embryophyta</taxon>
        <taxon>Tracheophyta</taxon>
        <taxon>Spermatophyta</taxon>
        <taxon>Magnoliopsida</taxon>
        <taxon>eudicotyledons</taxon>
        <taxon>Gunneridae</taxon>
        <taxon>Pentapetalae</taxon>
        <taxon>Caryophyllales</taxon>
        <taxon>Cactineae</taxon>
        <taxon>Cactaceae</taxon>
        <taxon>Cactoideae</taxon>
        <taxon>Echinocereeae</taxon>
        <taxon>Carnegiea</taxon>
    </lineage>
</organism>
<feature type="coiled-coil region" evidence="1">
    <location>
        <begin position="194"/>
        <end position="221"/>
    </location>
</feature>
<proteinExistence type="predicted"/>
<dbReference type="Proteomes" id="UP001153076">
    <property type="component" value="Unassembled WGS sequence"/>
</dbReference>
<evidence type="ECO:0008006" key="4">
    <source>
        <dbReference type="Google" id="ProtNLM"/>
    </source>
</evidence>
<keyword evidence="3" id="KW-1185">Reference proteome</keyword>
<keyword evidence="1" id="KW-0175">Coiled coil</keyword>
<reference evidence="2" key="1">
    <citation type="submission" date="2022-04" db="EMBL/GenBank/DDBJ databases">
        <title>Carnegiea gigantea Genome sequencing and assembly v2.</title>
        <authorList>
            <person name="Copetti D."/>
            <person name="Sanderson M.J."/>
            <person name="Burquez A."/>
            <person name="Wojciechowski M.F."/>
        </authorList>
    </citation>
    <scope>NUCLEOTIDE SEQUENCE</scope>
    <source>
        <strain evidence="2">SGP5-SGP5p</strain>
        <tissue evidence="2">Aerial part</tissue>
    </source>
</reference>
<accession>A0A9Q1GRN2</accession>
<evidence type="ECO:0000313" key="3">
    <source>
        <dbReference type="Proteomes" id="UP001153076"/>
    </source>
</evidence>
<dbReference type="AlphaFoldDB" id="A0A9Q1GRN2"/>
<evidence type="ECO:0000256" key="1">
    <source>
        <dbReference type="SAM" id="Coils"/>
    </source>
</evidence>
<sequence>MIKKGDNLKSEKGRKQPVFKNYIKAMKKLLDANKELEKRGLWLSLYTWRAMSGLMFLRTPYGATWSVQKYIEDVRRMGEYAWAEAVWHVPVEAIEQMQRKLELPISDVQMNGFSLLIQVWFYEQTIRFMKHDKCRFPRVNHGGRYDALQLVEGIKEFEVIPVLCPQQEEMVVPTVRAFMKTDGFRDYILDGEGVLSYEEQLERAREELRAEKGKHSHANELEARLKMCAAPSEAQDIRHQLGGDVGVHSNSGLESLARAVTDLREATAYDFGAVKGREEDVTCQTTAHIWVLLVTFRTFQRGLLMLLALLMVVMIEPHVQPSTEVEDVGEKLVDVADMPCGEAEQQQLEPVVGNLMYCPSLMLGRKQRIKMVWSCRRRGHDTRIATNVEDCTPGTTEGMDYKAMLDPRMQSMDHARPMAVDSMAADDEACRVTIPEEDAQITVETERTSPDTDDVGCGDDGGGKSSNIVTCMRRKARC</sequence>